<comment type="caution">
    <text evidence="2">The sequence shown here is derived from an EMBL/GenBank/DDBJ whole genome shotgun (WGS) entry which is preliminary data.</text>
</comment>
<feature type="compositionally biased region" description="Basic and acidic residues" evidence="1">
    <location>
        <begin position="46"/>
        <end position="66"/>
    </location>
</feature>
<evidence type="ECO:0000313" key="2">
    <source>
        <dbReference type="EMBL" id="KAF7549082.1"/>
    </source>
</evidence>
<evidence type="ECO:0000256" key="1">
    <source>
        <dbReference type="SAM" id="MobiDB-lite"/>
    </source>
</evidence>
<gene>
    <name evidence="2" type="ORF">G7Z17_g6630</name>
</gene>
<dbReference type="EMBL" id="JAANBB010000131">
    <property type="protein sequence ID" value="KAF7549082.1"/>
    <property type="molecule type" value="Genomic_DNA"/>
</dbReference>
<feature type="region of interest" description="Disordered" evidence="1">
    <location>
        <begin position="1"/>
        <end position="32"/>
    </location>
</feature>
<protein>
    <submittedName>
        <fullName evidence="2">Uncharacterized protein</fullName>
    </submittedName>
</protein>
<dbReference type="AlphaFoldDB" id="A0A9P5LG44"/>
<dbReference type="Proteomes" id="UP000722485">
    <property type="component" value="Unassembled WGS sequence"/>
</dbReference>
<feature type="compositionally biased region" description="Basic and acidic residues" evidence="1">
    <location>
        <begin position="8"/>
        <end position="25"/>
    </location>
</feature>
<reference evidence="2" key="1">
    <citation type="submission" date="2020-03" db="EMBL/GenBank/DDBJ databases">
        <title>Draft Genome Sequence of Cylindrodendrum hubeiense.</title>
        <authorList>
            <person name="Buettner E."/>
            <person name="Kellner H."/>
        </authorList>
    </citation>
    <scope>NUCLEOTIDE SEQUENCE</scope>
    <source>
        <strain evidence="2">IHI 201604</strain>
    </source>
</reference>
<accession>A0A9P5LG44</accession>
<keyword evidence="3" id="KW-1185">Reference proteome</keyword>
<feature type="region of interest" description="Disordered" evidence="1">
    <location>
        <begin position="44"/>
        <end position="66"/>
    </location>
</feature>
<name>A0A9P5LG44_9HYPO</name>
<proteinExistence type="predicted"/>
<sequence length="148" mass="16444">MYRRARPRPRERSGKPPMKRDKGGEQAEVPARSAPCRFDFVTISPKSREPGGHVLAPDHDSDLVDRADHDGHGRDCHAKSGLRFLSGLGSLTFWGFCPERPPRRQVQPIPGQAWRRAHGGERMESACLQTAPRCGLASSCNSSLPRQH</sequence>
<organism evidence="2 3">
    <name type="scientific">Cylindrodendrum hubeiense</name>
    <dbReference type="NCBI Taxonomy" id="595255"/>
    <lineage>
        <taxon>Eukaryota</taxon>
        <taxon>Fungi</taxon>
        <taxon>Dikarya</taxon>
        <taxon>Ascomycota</taxon>
        <taxon>Pezizomycotina</taxon>
        <taxon>Sordariomycetes</taxon>
        <taxon>Hypocreomycetidae</taxon>
        <taxon>Hypocreales</taxon>
        <taxon>Nectriaceae</taxon>
        <taxon>Cylindrodendrum</taxon>
    </lineage>
</organism>
<evidence type="ECO:0000313" key="3">
    <source>
        <dbReference type="Proteomes" id="UP000722485"/>
    </source>
</evidence>